<dbReference type="PIRSF" id="PIRSF036893">
    <property type="entry name" value="Lipocalin_ApoD"/>
    <property type="match status" value="1"/>
</dbReference>
<reference evidence="4 5" key="1">
    <citation type="submission" date="2020-04" db="EMBL/GenBank/DDBJ databases">
        <authorList>
            <person name="Yoon J."/>
        </authorList>
    </citation>
    <scope>NUCLEOTIDE SEQUENCE [LARGE SCALE GENOMIC DNA]</scope>
    <source>
        <strain evidence="4 5">KMU-166</strain>
    </source>
</reference>
<dbReference type="PROSITE" id="PS51257">
    <property type="entry name" value="PROKAR_LIPOPROTEIN"/>
    <property type="match status" value="1"/>
</dbReference>
<dbReference type="Pfam" id="PF08212">
    <property type="entry name" value="Lipocalin_2"/>
    <property type="match status" value="1"/>
</dbReference>
<dbReference type="Gene3D" id="2.40.128.20">
    <property type="match status" value="1"/>
</dbReference>
<feature type="chain" id="PRO_5045015795" description="Outer membrane lipoprotein Blc" evidence="2">
    <location>
        <begin position="19"/>
        <end position="176"/>
    </location>
</feature>
<keyword evidence="5" id="KW-1185">Reference proteome</keyword>
<dbReference type="EMBL" id="JAAWWK010000006">
    <property type="protein sequence ID" value="NKI19040.1"/>
    <property type="molecule type" value="Genomic_DNA"/>
</dbReference>
<dbReference type="InterPro" id="IPR000566">
    <property type="entry name" value="Lipocln_cytosolic_FA-bd_dom"/>
</dbReference>
<comment type="subcellular location">
    <subcellularLocation>
        <location evidence="2">Cell outer membrane</location>
    </subcellularLocation>
</comment>
<comment type="subunit">
    <text evidence="2">Homodimer.</text>
</comment>
<accession>A0ABX1GII8</accession>
<evidence type="ECO:0000256" key="1">
    <source>
        <dbReference type="ARBA" id="ARBA00006889"/>
    </source>
</evidence>
<dbReference type="InterPro" id="IPR047202">
    <property type="entry name" value="Lipocalin_Blc-like_dom"/>
</dbReference>
<dbReference type="PROSITE" id="PS00213">
    <property type="entry name" value="LIPOCALIN"/>
    <property type="match status" value="1"/>
</dbReference>
<dbReference type="PANTHER" id="PTHR10612:SF34">
    <property type="entry name" value="APOLIPOPROTEIN D"/>
    <property type="match status" value="1"/>
</dbReference>
<dbReference type="InterPro" id="IPR022271">
    <property type="entry name" value="Lipocalin_ApoD"/>
</dbReference>
<dbReference type="PRINTS" id="PR01171">
    <property type="entry name" value="BCTLIPOCALIN"/>
</dbReference>
<comment type="function">
    <text evidence="2">Involved in the storage or transport of lipids necessary for membrane maintenance under stressful conditions. Displays a binding preference for lysophospholipids.</text>
</comment>
<comment type="caution">
    <text evidence="4">The sequence shown here is derived from an EMBL/GenBank/DDBJ whole genome shotgun (WGS) entry which is preliminary data.</text>
</comment>
<name>A0ABX1GII8_9GAMM</name>
<comment type="similarity">
    <text evidence="1 2">Belongs to the calycin superfamily. Lipocalin family.</text>
</comment>
<keyword evidence="2" id="KW-0449">Lipoprotein</keyword>
<dbReference type="InterPro" id="IPR002446">
    <property type="entry name" value="Lipocalin_bac"/>
</dbReference>
<keyword evidence="2" id="KW-0472">Membrane</keyword>
<dbReference type="InterPro" id="IPR012674">
    <property type="entry name" value="Calycin"/>
</dbReference>
<dbReference type="InterPro" id="IPR022272">
    <property type="entry name" value="Lipocalin_CS"/>
</dbReference>
<dbReference type="PANTHER" id="PTHR10612">
    <property type="entry name" value="APOLIPOPROTEIN D"/>
    <property type="match status" value="1"/>
</dbReference>
<dbReference type="Proteomes" id="UP000765845">
    <property type="component" value="Unassembled WGS sequence"/>
</dbReference>
<evidence type="ECO:0000313" key="5">
    <source>
        <dbReference type="Proteomes" id="UP000765845"/>
    </source>
</evidence>
<keyword evidence="2" id="KW-0446">Lipid-binding</keyword>
<dbReference type="SUPFAM" id="SSF50814">
    <property type="entry name" value="Lipocalins"/>
    <property type="match status" value="1"/>
</dbReference>
<feature type="signal peptide" evidence="2">
    <location>
        <begin position="1"/>
        <end position="18"/>
    </location>
</feature>
<evidence type="ECO:0000313" key="4">
    <source>
        <dbReference type="EMBL" id="NKI19040.1"/>
    </source>
</evidence>
<organism evidence="4 5">
    <name type="scientific">Spongiibacter thalassae</name>
    <dbReference type="NCBI Taxonomy" id="2721624"/>
    <lineage>
        <taxon>Bacteria</taxon>
        <taxon>Pseudomonadati</taxon>
        <taxon>Pseudomonadota</taxon>
        <taxon>Gammaproteobacteria</taxon>
        <taxon>Cellvibrionales</taxon>
        <taxon>Spongiibacteraceae</taxon>
        <taxon>Spongiibacter</taxon>
    </lineage>
</organism>
<keyword evidence="2" id="KW-0732">Signal</keyword>
<sequence>MQRLPLLITLALLTSACANPHGPLPRPAEVDLNRFMGDWYVIGFIPLYPERHAHNGVESYTLTEEGTIAVTYRFNHGSPNGPVKTYRPTAKPVAGTGNTQWDMQFFWPFSADYRIAYVSKDYSETIIARQARDYVWLMARSPTLPPARLQALTNKIAAMGYDLTDFTLQPQQWPER</sequence>
<feature type="domain" description="Lipocalin/cytosolic fatty-acid binding" evidence="3">
    <location>
        <begin position="30"/>
        <end position="171"/>
    </location>
</feature>
<evidence type="ECO:0000259" key="3">
    <source>
        <dbReference type="Pfam" id="PF08212"/>
    </source>
</evidence>
<protein>
    <recommendedName>
        <fullName evidence="2">Outer membrane lipoprotein Blc</fullName>
    </recommendedName>
</protein>
<gene>
    <name evidence="4" type="ORF">HCU74_16650</name>
</gene>
<evidence type="ECO:0000256" key="2">
    <source>
        <dbReference type="PIRNR" id="PIRNR036893"/>
    </source>
</evidence>
<dbReference type="RefSeq" id="WP_168451543.1">
    <property type="nucleotide sequence ID" value="NZ_JAAWWK010000006.1"/>
</dbReference>
<keyword evidence="2" id="KW-0998">Cell outer membrane</keyword>
<proteinExistence type="inferred from homology"/>
<dbReference type="CDD" id="cd19438">
    <property type="entry name" value="lipocalin_Blc-like"/>
    <property type="match status" value="1"/>
</dbReference>